<comment type="subcellular location">
    <subcellularLocation>
        <location evidence="2">Nucleus</location>
    </subcellularLocation>
</comment>
<comment type="similarity">
    <text evidence="3">Belongs to the krueppel C2H2-type zinc-finger protein family.</text>
</comment>
<evidence type="ECO:0000256" key="8">
    <source>
        <dbReference type="ARBA" id="ARBA00023015"/>
    </source>
</evidence>
<evidence type="ECO:0000256" key="12">
    <source>
        <dbReference type="PROSITE-ProRule" id="PRU00042"/>
    </source>
</evidence>
<evidence type="ECO:0000256" key="11">
    <source>
        <dbReference type="ARBA" id="ARBA00023242"/>
    </source>
</evidence>
<name>A0A2G9RIJ8_AQUCT</name>
<keyword evidence="6 12" id="KW-0863">Zinc-finger</keyword>
<evidence type="ECO:0000256" key="7">
    <source>
        <dbReference type="ARBA" id="ARBA00022833"/>
    </source>
</evidence>
<evidence type="ECO:0000256" key="13">
    <source>
        <dbReference type="SAM" id="MobiDB-lite"/>
    </source>
</evidence>
<dbReference type="PROSITE" id="PS00028">
    <property type="entry name" value="ZINC_FINGER_C2H2_1"/>
    <property type="match status" value="1"/>
</dbReference>
<dbReference type="EMBL" id="KV942862">
    <property type="protein sequence ID" value="PIO27708.1"/>
    <property type="molecule type" value="Genomic_DNA"/>
</dbReference>
<dbReference type="InterPro" id="IPR013087">
    <property type="entry name" value="Znf_C2H2_type"/>
</dbReference>
<keyword evidence="16" id="KW-1185">Reference proteome</keyword>
<feature type="domain" description="C2H2-type" evidence="14">
    <location>
        <begin position="234"/>
        <end position="261"/>
    </location>
</feature>
<keyword evidence="9" id="KW-0238">DNA-binding</keyword>
<dbReference type="OrthoDB" id="6910977at2759"/>
<dbReference type="FunFam" id="3.30.160.60:FF:002274">
    <property type="entry name" value="Zinc finger protein 432"/>
    <property type="match status" value="1"/>
</dbReference>
<sequence>SGSLTDFNVIVKEEIDDEVDENDVTEVFSEGCKDLDKDVMMDNQPPLTSPDGSSNGNPPERCPRPLYSRDSTLEDHTIPHHPQVGLDMKDERKAEEEKTNAIGDRPSTEEEVMMVTIKEEDFSLDFETAYGHSIKTTPDHCLSLLPYRTMEDGGFTQDYRAENPITPNTRPCRADGSPDSYNTKDPSRKFPTRKVHPGRYNAYRIAVPSNPEEASLGQTDATLHKARDRGSEMFSCSECGKCFTSKSTLRGHQKVHTGERPFPCLVFCALYYASDYVSAL</sequence>
<keyword evidence="10" id="KW-0804">Transcription</keyword>
<evidence type="ECO:0000259" key="14">
    <source>
        <dbReference type="PROSITE" id="PS50157"/>
    </source>
</evidence>
<evidence type="ECO:0000256" key="6">
    <source>
        <dbReference type="ARBA" id="ARBA00022771"/>
    </source>
</evidence>
<dbReference type="GO" id="GO:0000978">
    <property type="term" value="F:RNA polymerase II cis-regulatory region sequence-specific DNA binding"/>
    <property type="evidence" value="ECO:0007669"/>
    <property type="project" value="TreeGrafter"/>
</dbReference>
<dbReference type="SMART" id="SM00355">
    <property type="entry name" value="ZnF_C2H2"/>
    <property type="match status" value="1"/>
</dbReference>
<keyword evidence="4" id="KW-0479">Metal-binding</keyword>
<organism evidence="15 16">
    <name type="scientific">Aquarana catesbeiana</name>
    <name type="common">American bullfrog</name>
    <name type="synonym">Rana catesbeiana</name>
    <dbReference type="NCBI Taxonomy" id="8400"/>
    <lineage>
        <taxon>Eukaryota</taxon>
        <taxon>Metazoa</taxon>
        <taxon>Chordata</taxon>
        <taxon>Craniata</taxon>
        <taxon>Vertebrata</taxon>
        <taxon>Euteleostomi</taxon>
        <taxon>Amphibia</taxon>
        <taxon>Batrachia</taxon>
        <taxon>Anura</taxon>
        <taxon>Neobatrachia</taxon>
        <taxon>Ranoidea</taxon>
        <taxon>Ranidae</taxon>
        <taxon>Aquarana</taxon>
    </lineage>
</organism>
<accession>A0A2G9RIJ8</accession>
<protein>
    <recommendedName>
        <fullName evidence="14">C2H2-type domain-containing protein</fullName>
    </recommendedName>
</protein>
<feature type="compositionally biased region" description="Basic and acidic residues" evidence="13">
    <location>
        <begin position="31"/>
        <end position="40"/>
    </location>
</feature>
<dbReference type="GO" id="GO:0008270">
    <property type="term" value="F:zinc ion binding"/>
    <property type="evidence" value="ECO:0007669"/>
    <property type="project" value="UniProtKB-KW"/>
</dbReference>
<dbReference type="Proteomes" id="UP000228934">
    <property type="component" value="Unassembled WGS sequence"/>
</dbReference>
<proteinExistence type="inferred from homology"/>
<gene>
    <name evidence="15" type="ORF">AB205_0185130</name>
</gene>
<evidence type="ECO:0000256" key="4">
    <source>
        <dbReference type="ARBA" id="ARBA00022723"/>
    </source>
</evidence>
<keyword evidence="11" id="KW-0539">Nucleus</keyword>
<evidence type="ECO:0000256" key="1">
    <source>
        <dbReference type="ARBA" id="ARBA00003767"/>
    </source>
</evidence>
<dbReference type="PANTHER" id="PTHR23235">
    <property type="entry name" value="KRUEPPEL-LIKE TRANSCRIPTION FACTOR"/>
    <property type="match status" value="1"/>
</dbReference>
<evidence type="ECO:0000256" key="2">
    <source>
        <dbReference type="ARBA" id="ARBA00004123"/>
    </source>
</evidence>
<dbReference type="PROSITE" id="PS50157">
    <property type="entry name" value="ZINC_FINGER_C2H2_2"/>
    <property type="match status" value="1"/>
</dbReference>
<keyword evidence="8" id="KW-0805">Transcription regulation</keyword>
<keyword evidence="7" id="KW-0862">Zinc</keyword>
<evidence type="ECO:0000256" key="9">
    <source>
        <dbReference type="ARBA" id="ARBA00023125"/>
    </source>
</evidence>
<dbReference type="InterPro" id="IPR036236">
    <property type="entry name" value="Znf_C2H2_sf"/>
</dbReference>
<dbReference type="Pfam" id="PF00096">
    <property type="entry name" value="zf-C2H2"/>
    <property type="match status" value="1"/>
</dbReference>
<dbReference type="GO" id="GO:0005634">
    <property type="term" value="C:nucleus"/>
    <property type="evidence" value="ECO:0007669"/>
    <property type="project" value="UniProtKB-SubCell"/>
</dbReference>
<evidence type="ECO:0000256" key="10">
    <source>
        <dbReference type="ARBA" id="ARBA00023163"/>
    </source>
</evidence>
<evidence type="ECO:0000256" key="5">
    <source>
        <dbReference type="ARBA" id="ARBA00022737"/>
    </source>
</evidence>
<dbReference type="PANTHER" id="PTHR23235:SF142">
    <property type="entry name" value="ZINC FINGER PROTEIN 384"/>
    <property type="match status" value="1"/>
</dbReference>
<evidence type="ECO:0000313" key="16">
    <source>
        <dbReference type="Proteomes" id="UP000228934"/>
    </source>
</evidence>
<reference evidence="16" key="1">
    <citation type="journal article" date="2017" name="Nat. Commun.">
        <title>The North American bullfrog draft genome provides insight into hormonal regulation of long noncoding RNA.</title>
        <authorList>
            <person name="Hammond S.A."/>
            <person name="Warren R.L."/>
            <person name="Vandervalk B.P."/>
            <person name="Kucuk E."/>
            <person name="Khan H."/>
            <person name="Gibb E.A."/>
            <person name="Pandoh P."/>
            <person name="Kirk H."/>
            <person name="Zhao Y."/>
            <person name="Jones M."/>
            <person name="Mungall A.J."/>
            <person name="Coope R."/>
            <person name="Pleasance S."/>
            <person name="Moore R.A."/>
            <person name="Holt R.A."/>
            <person name="Round J.M."/>
            <person name="Ohora S."/>
            <person name="Walle B.V."/>
            <person name="Veldhoen N."/>
            <person name="Helbing C.C."/>
            <person name="Birol I."/>
        </authorList>
    </citation>
    <scope>NUCLEOTIDE SEQUENCE [LARGE SCALE GENOMIC DNA]</scope>
</reference>
<dbReference type="GO" id="GO:0000981">
    <property type="term" value="F:DNA-binding transcription factor activity, RNA polymerase II-specific"/>
    <property type="evidence" value="ECO:0007669"/>
    <property type="project" value="TreeGrafter"/>
</dbReference>
<keyword evidence="5" id="KW-0677">Repeat</keyword>
<feature type="compositionally biased region" description="Basic and acidic residues" evidence="13">
    <location>
        <begin position="87"/>
        <end position="99"/>
    </location>
</feature>
<dbReference type="AlphaFoldDB" id="A0A2G9RIJ8"/>
<feature type="region of interest" description="Disordered" evidence="13">
    <location>
        <begin position="31"/>
        <end position="101"/>
    </location>
</feature>
<feature type="region of interest" description="Disordered" evidence="13">
    <location>
        <begin position="161"/>
        <end position="193"/>
    </location>
</feature>
<evidence type="ECO:0000313" key="15">
    <source>
        <dbReference type="EMBL" id="PIO27708.1"/>
    </source>
</evidence>
<dbReference type="Gene3D" id="3.30.160.60">
    <property type="entry name" value="Classic Zinc Finger"/>
    <property type="match status" value="1"/>
</dbReference>
<evidence type="ECO:0000256" key="3">
    <source>
        <dbReference type="ARBA" id="ARBA00006991"/>
    </source>
</evidence>
<dbReference type="SUPFAM" id="SSF57667">
    <property type="entry name" value="beta-beta-alpha zinc fingers"/>
    <property type="match status" value="1"/>
</dbReference>
<comment type="function">
    <text evidence="1">May be involved in transcriptional regulation.</text>
</comment>
<feature type="non-terminal residue" evidence="15">
    <location>
        <position position="1"/>
    </location>
</feature>